<dbReference type="PROSITE" id="PS00211">
    <property type="entry name" value="ABC_TRANSPORTER_1"/>
    <property type="match status" value="1"/>
</dbReference>
<evidence type="ECO:0000256" key="2">
    <source>
        <dbReference type="ARBA" id="ARBA00022741"/>
    </source>
</evidence>
<keyword evidence="7" id="KW-0449">Lipoprotein</keyword>
<dbReference type="InterPro" id="IPR017911">
    <property type="entry name" value="MacB-like_ATP-bd"/>
</dbReference>
<dbReference type="InterPro" id="IPR017871">
    <property type="entry name" value="ABC_transporter-like_CS"/>
</dbReference>
<keyword evidence="1" id="KW-0813">Transport</keyword>
<name>A0A1N7DSH4_9ACTN</name>
<dbReference type="GO" id="GO:0005886">
    <property type="term" value="C:plasma membrane"/>
    <property type="evidence" value="ECO:0007669"/>
    <property type="project" value="TreeGrafter"/>
</dbReference>
<keyword evidence="8" id="KW-1185">Reference proteome</keyword>
<dbReference type="Pfam" id="PF00005">
    <property type="entry name" value="ABC_tran"/>
    <property type="match status" value="1"/>
</dbReference>
<dbReference type="GO" id="GO:0005524">
    <property type="term" value="F:ATP binding"/>
    <property type="evidence" value="ECO:0007669"/>
    <property type="project" value="UniProtKB-KW"/>
</dbReference>
<dbReference type="GO" id="GO:0022857">
    <property type="term" value="F:transmembrane transporter activity"/>
    <property type="evidence" value="ECO:0007669"/>
    <property type="project" value="TreeGrafter"/>
</dbReference>
<evidence type="ECO:0000256" key="5">
    <source>
        <dbReference type="SAM" id="Phobius"/>
    </source>
</evidence>
<proteinExistence type="predicted"/>
<accession>A0A1N7DSH4</accession>
<dbReference type="Proteomes" id="UP000186096">
    <property type="component" value="Unassembled WGS sequence"/>
</dbReference>
<gene>
    <name evidence="7" type="ORF">SAMN05421833_115144</name>
</gene>
<dbReference type="Gene3D" id="3.40.50.300">
    <property type="entry name" value="P-loop containing nucleotide triphosphate hydrolases"/>
    <property type="match status" value="1"/>
</dbReference>
<dbReference type="AlphaFoldDB" id="A0A1N7DSH4"/>
<dbReference type="PROSITE" id="PS50893">
    <property type="entry name" value="ABC_TRANSPORTER_2"/>
    <property type="match status" value="1"/>
</dbReference>
<feature type="region of interest" description="Disordered" evidence="4">
    <location>
        <begin position="300"/>
        <end position="394"/>
    </location>
</feature>
<keyword evidence="3" id="KW-0067">ATP-binding</keyword>
<dbReference type="InterPro" id="IPR015854">
    <property type="entry name" value="ABC_transpr_LolD-like"/>
</dbReference>
<dbReference type="STRING" id="58117.SAMN05421833_115144"/>
<dbReference type="CDD" id="cd03255">
    <property type="entry name" value="ABC_MJ0796_LolCDE_FtsE"/>
    <property type="match status" value="1"/>
</dbReference>
<protein>
    <submittedName>
        <fullName evidence="7">ABC-type lipoprotein export system, ATPase component</fullName>
    </submittedName>
</protein>
<evidence type="ECO:0000313" key="8">
    <source>
        <dbReference type="Proteomes" id="UP000186096"/>
    </source>
</evidence>
<evidence type="ECO:0000313" key="7">
    <source>
        <dbReference type="EMBL" id="SIR78797.1"/>
    </source>
</evidence>
<evidence type="ECO:0000259" key="6">
    <source>
        <dbReference type="PROSITE" id="PS50893"/>
    </source>
</evidence>
<feature type="compositionally biased region" description="Basic and acidic residues" evidence="4">
    <location>
        <begin position="302"/>
        <end position="311"/>
    </location>
</feature>
<feature type="compositionally biased region" description="Basic and acidic residues" evidence="4">
    <location>
        <begin position="320"/>
        <end position="334"/>
    </location>
</feature>
<dbReference type="InterPro" id="IPR003593">
    <property type="entry name" value="AAA+_ATPase"/>
</dbReference>
<feature type="transmembrane region" description="Helical" evidence="5">
    <location>
        <begin position="263"/>
        <end position="282"/>
    </location>
</feature>
<dbReference type="InterPro" id="IPR027417">
    <property type="entry name" value="P-loop_NTPase"/>
</dbReference>
<dbReference type="SUPFAM" id="SSF52540">
    <property type="entry name" value="P-loop containing nucleoside triphosphate hydrolases"/>
    <property type="match status" value="1"/>
</dbReference>
<keyword evidence="5" id="KW-1133">Transmembrane helix</keyword>
<feature type="domain" description="ABC transporter" evidence="6">
    <location>
        <begin position="401"/>
        <end position="619"/>
    </location>
</feature>
<reference evidence="8" key="1">
    <citation type="submission" date="2017-01" db="EMBL/GenBank/DDBJ databases">
        <authorList>
            <person name="Varghese N."/>
            <person name="Submissions S."/>
        </authorList>
    </citation>
    <scope>NUCLEOTIDE SEQUENCE [LARGE SCALE GENOMIC DNA]</scope>
    <source>
        <strain evidence="8">ATCC 12950</strain>
    </source>
</reference>
<dbReference type="PANTHER" id="PTHR24220:SF685">
    <property type="entry name" value="ABC TRANSPORTER RELATED"/>
    <property type="match status" value="1"/>
</dbReference>
<evidence type="ECO:0000256" key="3">
    <source>
        <dbReference type="ARBA" id="ARBA00022840"/>
    </source>
</evidence>
<keyword evidence="5" id="KW-0472">Membrane</keyword>
<keyword evidence="2" id="KW-0547">Nucleotide-binding</keyword>
<dbReference type="PANTHER" id="PTHR24220">
    <property type="entry name" value="IMPORT ATP-BINDING PROTEIN"/>
    <property type="match status" value="1"/>
</dbReference>
<evidence type="ECO:0000256" key="1">
    <source>
        <dbReference type="ARBA" id="ARBA00022448"/>
    </source>
</evidence>
<feature type="compositionally biased region" description="Basic residues" evidence="4">
    <location>
        <begin position="347"/>
        <end position="371"/>
    </location>
</feature>
<dbReference type="GO" id="GO:0016887">
    <property type="term" value="F:ATP hydrolysis activity"/>
    <property type="evidence" value="ECO:0007669"/>
    <property type="project" value="InterPro"/>
</dbReference>
<dbReference type="SMART" id="SM00382">
    <property type="entry name" value="AAA"/>
    <property type="match status" value="1"/>
</dbReference>
<keyword evidence="5" id="KW-0812">Transmembrane</keyword>
<organism evidence="7 8">
    <name type="scientific">Microbispora rosea</name>
    <dbReference type="NCBI Taxonomy" id="58117"/>
    <lineage>
        <taxon>Bacteria</taxon>
        <taxon>Bacillati</taxon>
        <taxon>Actinomycetota</taxon>
        <taxon>Actinomycetes</taxon>
        <taxon>Streptosporangiales</taxon>
        <taxon>Streptosporangiaceae</taxon>
        <taxon>Microbispora</taxon>
    </lineage>
</organism>
<evidence type="ECO:0000256" key="4">
    <source>
        <dbReference type="SAM" id="MobiDB-lite"/>
    </source>
</evidence>
<sequence length="619" mass="65535">MFLAWRELVFARARFGLMGGVVALIAILVVLLSGLSSGLVNDGVSGLKRLPVTAFAFAEGTKTDSAFSRSTVNVSQAEAWKGRDDVGDAAPFGNMLVNAKATTSAGAQVPIDLALFGVDPGSFLAPSVSDGAGLGDPDGIVVSKTVLDEGVAIGDTVVVDRLGTRLKVVGTTGDQRTFGHVDVAYLPLRTWQQVHAGAGPGDEVRDGAYEEATAIALRARDGNRIDLPGGDAAAGTTSMTLEESFNASPGYSAETSTLTLIQVFLYAISALVVGTFFTVWTIQRKHELAVIRAMGASTGYLMREDPGDRHPDRVHRRRLPDRGGRRQPAHHDPHALPAGGGADRPRRPAPHRPRPRRRRGGRGPHRPRRPARSPGRAKMTTSSTSPRPDSLRSGAQERGGLLVEGVTLTLGDGDATVTALDDVHLGVAPGEFVAIVGPSGSGKSSLLAVAGALTTPDSGRVLLDGVDITRASTHEKARHRRERIGFVFQSGNLIPALTALDQLRFALDVGGKRPADGHDPRELLDRVGMGHRAGHRPHQLSGGERQRVGIARALVTRPAVLLVDEPTAALDRARSDDIVTLLAHETHESAVATIMVTHDHDVLGHCDRVLSMVDGRLSE</sequence>
<dbReference type="EMBL" id="FTNI01000015">
    <property type="protein sequence ID" value="SIR78797.1"/>
    <property type="molecule type" value="Genomic_DNA"/>
</dbReference>
<dbReference type="InterPro" id="IPR003439">
    <property type="entry name" value="ABC_transporter-like_ATP-bd"/>
</dbReference>